<sequence>MKIDRDILLEKVTLAMNQTGPGGVWRRGLRYGLTLLTAEAEQLSQAILMKEAYLSMNAEELGILSKNRRFAECHSGQRAFVIGNGPSIARQDISWLEGEVTFAVNGFWKHSIVEVWEPTYFSLTDKLFYDGSEGSDDFFSSLRLKIQKSTFFAPINGRKIISERGLLPSERTHYLALGGTLSKSPLENVDLERVIPDPHTVLQTNILIAMYMGCNPIVIIGADHDWMANVGEDLHFYDGKTVSQQPEASENPFKSNYLIMAEYVRALWLGYVKIRAIADQKGIKIYNATDGGCLDVFPRCEFSKLRN</sequence>
<accession>A0A5B8XTU0</accession>
<organism evidence="1 2">
    <name type="scientific">Microvenator marinus</name>
    <dbReference type="NCBI Taxonomy" id="2600177"/>
    <lineage>
        <taxon>Bacteria</taxon>
        <taxon>Deltaproteobacteria</taxon>
        <taxon>Bradymonadales</taxon>
        <taxon>Microvenatoraceae</taxon>
        <taxon>Microvenator</taxon>
    </lineage>
</organism>
<protein>
    <submittedName>
        <fullName evidence="1">Uncharacterized protein</fullName>
    </submittedName>
</protein>
<gene>
    <name evidence="1" type="ORF">FRD01_16005</name>
</gene>
<evidence type="ECO:0000313" key="2">
    <source>
        <dbReference type="Proteomes" id="UP000321595"/>
    </source>
</evidence>
<dbReference type="EMBL" id="CP042467">
    <property type="protein sequence ID" value="QED28711.1"/>
    <property type="molecule type" value="Genomic_DNA"/>
</dbReference>
<dbReference type="KEGG" id="bbae:FRD01_16005"/>
<dbReference type="RefSeq" id="WP_146961380.1">
    <property type="nucleotide sequence ID" value="NZ_CP042467.1"/>
</dbReference>
<dbReference type="Gene3D" id="3.90.1480.10">
    <property type="entry name" value="Alpha-2,3-sialyltransferase"/>
    <property type="match status" value="1"/>
</dbReference>
<dbReference type="Proteomes" id="UP000321595">
    <property type="component" value="Chromosome"/>
</dbReference>
<dbReference type="OrthoDB" id="5148555at2"/>
<name>A0A5B8XTU0_9DELT</name>
<dbReference type="AlphaFoldDB" id="A0A5B8XTU0"/>
<reference evidence="1 2" key="1">
    <citation type="submission" date="2019-08" db="EMBL/GenBank/DDBJ databases">
        <authorList>
            <person name="Liang Q."/>
        </authorList>
    </citation>
    <scope>NUCLEOTIDE SEQUENCE [LARGE SCALE GENOMIC DNA]</scope>
    <source>
        <strain evidence="1 2">V1718</strain>
    </source>
</reference>
<keyword evidence="2" id="KW-1185">Reference proteome</keyword>
<evidence type="ECO:0000313" key="1">
    <source>
        <dbReference type="EMBL" id="QED28711.1"/>
    </source>
</evidence>
<proteinExistence type="predicted"/>